<reference evidence="2" key="1">
    <citation type="journal article" date="2022" name="bioRxiv">
        <title>Sequencing and chromosome-scale assembly of the giantPleurodeles waltlgenome.</title>
        <authorList>
            <person name="Brown T."/>
            <person name="Elewa A."/>
            <person name="Iarovenko S."/>
            <person name="Subramanian E."/>
            <person name="Araus A.J."/>
            <person name="Petzold A."/>
            <person name="Susuki M."/>
            <person name="Suzuki K.-i.T."/>
            <person name="Hayashi T."/>
            <person name="Toyoda A."/>
            <person name="Oliveira C."/>
            <person name="Osipova E."/>
            <person name="Leigh N.D."/>
            <person name="Simon A."/>
            <person name="Yun M.H."/>
        </authorList>
    </citation>
    <scope>NUCLEOTIDE SEQUENCE</scope>
    <source>
        <strain evidence="2">20211129_DDA</strain>
        <tissue evidence="2">Liver</tissue>
    </source>
</reference>
<keyword evidence="3" id="KW-1185">Reference proteome</keyword>
<accession>A0AAV7S7H3</accession>
<name>A0AAV7S7H3_PLEWA</name>
<sequence length="155" mass="17102">MNRVVRINDVVRPESSIGGKSSSDSESRTQSDSLCGDTSITDGEFFDEYTIDEKIVYYTIVGGDSINHDASDDIDHCLFTDENHIEGHTVNDDDNVDIQVSFCFIGANTVDDEINTVYEAYKTINDGVIIDDTISDLKTKIGGQSCFFNARAHIS</sequence>
<dbReference type="EMBL" id="JANPWB010000008">
    <property type="protein sequence ID" value="KAJ1159685.1"/>
    <property type="molecule type" value="Genomic_DNA"/>
</dbReference>
<proteinExistence type="predicted"/>
<evidence type="ECO:0000313" key="3">
    <source>
        <dbReference type="Proteomes" id="UP001066276"/>
    </source>
</evidence>
<evidence type="ECO:0000256" key="1">
    <source>
        <dbReference type="SAM" id="MobiDB-lite"/>
    </source>
</evidence>
<comment type="caution">
    <text evidence="2">The sequence shown here is derived from an EMBL/GenBank/DDBJ whole genome shotgun (WGS) entry which is preliminary data.</text>
</comment>
<organism evidence="2 3">
    <name type="scientific">Pleurodeles waltl</name>
    <name type="common">Iberian ribbed newt</name>
    <dbReference type="NCBI Taxonomy" id="8319"/>
    <lineage>
        <taxon>Eukaryota</taxon>
        <taxon>Metazoa</taxon>
        <taxon>Chordata</taxon>
        <taxon>Craniata</taxon>
        <taxon>Vertebrata</taxon>
        <taxon>Euteleostomi</taxon>
        <taxon>Amphibia</taxon>
        <taxon>Batrachia</taxon>
        <taxon>Caudata</taxon>
        <taxon>Salamandroidea</taxon>
        <taxon>Salamandridae</taxon>
        <taxon>Pleurodelinae</taxon>
        <taxon>Pleurodeles</taxon>
    </lineage>
</organism>
<evidence type="ECO:0000313" key="2">
    <source>
        <dbReference type="EMBL" id="KAJ1159685.1"/>
    </source>
</evidence>
<protein>
    <submittedName>
        <fullName evidence="2">Uncharacterized protein</fullName>
    </submittedName>
</protein>
<gene>
    <name evidence="2" type="ORF">NDU88_000190</name>
</gene>
<dbReference type="Proteomes" id="UP001066276">
    <property type="component" value="Chromosome 4_2"/>
</dbReference>
<feature type="region of interest" description="Disordered" evidence="1">
    <location>
        <begin position="14"/>
        <end position="36"/>
    </location>
</feature>
<dbReference type="AlphaFoldDB" id="A0AAV7S7H3"/>